<keyword evidence="2" id="KW-1185">Reference proteome</keyword>
<sequence length="134" mass="14710">MSTDLETAIAEIEAMDLVGLRSEWRRRYGPPPPLRSEPFMRMLLAWRVQADGLGGIDTHTQRALARKGAPMAEGLELGVGARLTRNWKGRAIEVIVEEDGFRFGGQLFPSLSAAATAIAGSQWNGPRFFGLRDA</sequence>
<dbReference type="EMBL" id="WTYN01000004">
    <property type="protein sequence ID" value="MXO63936.1"/>
    <property type="molecule type" value="Genomic_DNA"/>
</dbReference>
<reference evidence="1 2" key="1">
    <citation type="submission" date="2019-12" db="EMBL/GenBank/DDBJ databases">
        <title>Genomic-based taxomic classification of the family Erythrobacteraceae.</title>
        <authorList>
            <person name="Xu L."/>
        </authorList>
    </citation>
    <scope>NUCLEOTIDE SEQUENCE [LARGE SCALE GENOMIC DNA]</scope>
    <source>
        <strain evidence="1 2">MCCC 1A09965</strain>
    </source>
</reference>
<dbReference type="RefSeq" id="WP_160677125.1">
    <property type="nucleotide sequence ID" value="NZ_WTYN01000004.1"/>
</dbReference>
<accession>A0A844YFI5</accession>
<dbReference type="Pfam" id="PF11149">
    <property type="entry name" value="DUF2924"/>
    <property type="match status" value="1"/>
</dbReference>
<dbReference type="Proteomes" id="UP000445582">
    <property type="component" value="Unassembled WGS sequence"/>
</dbReference>
<comment type="caution">
    <text evidence="1">The sequence shown here is derived from an EMBL/GenBank/DDBJ whole genome shotgun (WGS) entry which is preliminary data.</text>
</comment>
<organism evidence="1 2">
    <name type="scientific">Qipengyuania oceanensis</name>
    <dbReference type="NCBI Taxonomy" id="1463597"/>
    <lineage>
        <taxon>Bacteria</taxon>
        <taxon>Pseudomonadati</taxon>
        <taxon>Pseudomonadota</taxon>
        <taxon>Alphaproteobacteria</taxon>
        <taxon>Sphingomonadales</taxon>
        <taxon>Erythrobacteraceae</taxon>
        <taxon>Qipengyuania</taxon>
    </lineage>
</organism>
<dbReference type="InterPro" id="IPR021322">
    <property type="entry name" value="DUF2924"/>
</dbReference>
<evidence type="ECO:0000313" key="2">
    <source>
        <dbReference type="Proteomes" id="UP000445582"/>
    </source>
</evidence>
<dbReference type="OrthoDB" id="284135at2"/>
<gene>
    <name evidence="1" type="ORF">GRI48_13065</name>
</gene>
<name>A0A844YFI5_9SPHN</name>
<proteinExistence type="predicted"/>
<protein>
    <submittedName>
        <fullName evidence="1">DUF2924 domain-containing protein</fullName>
    </submittedName>
</protein>
<evidence type="ECO:0000313" key="1">
    <source>
        <dbReference type="EMBL" id="MXO63936.1"/>
    </source>
</evidence>
<dbReference type="AlphaFoldDB" id="A0A844YFI5"/>